<feature type="repeat" description="ANK" evidence="3">
    <location>
        <begin position="913"/>
        <end position="934"/>
    </location>
</feature>
<dbReference type="InterPro" id="IPR027417">
    <property type="entry name" value="P-loop_NTPase"/>
</dbReference>
<evidence type="ECO:0000313" key="7">
    <source>
        <dbReference type="EMBL" id="GCB27623.1"/>
    </source>
</evidence>
<evidence type="ECO:0000313" key="8">
    <source>
        <dbReference type="Proteomes" id="UP000286921"/>
    </source>
</evidence>
<sequence>MASSNFGPNSGFQSGVNNGNIQCVFESNSKSRDERTKEFLRLLNTCPYADRKDRNNRRVPGTCEWFTAHPKFKNWQQSKSHDLSGLLWVSADPGCGKSVLTKYLVDEVLLSNKKQTVCYFFFKDDFPDQRNATNALSAILRQLFMARPELLSDALLDKLKTEGEELIKSFYELWYMLLSVSAQTTAGEVICVLDALDECQDWGQLIEAVNKFYQESYTNRKLKFLMTSRPYPHIERLFRKLEANLPTIHLSGDGEEEVQQISREIGRVIRKRVSDLGEQRSLEEDECNFLEQQLTAVGNRTYLWISLTLDVLENMPGFTKGNIRRAIQHLPTTLDSAYERILDRSMNKKKARILLHLITAAVRPFSLEELSLAWAIYINRDDMALTTIIDDVESKERFRETLRDLCGLFVVIIYENVYLLHQTAKEFLVRSNKSTMNQNISQATGWKYALIPEDSNRILAHICISWVSLITTAQRDIERGDFDKYSSCHWITHYHQAGVQDGDPLIMHAKSISNPSSDVYSVWSKLYAAEGNFVPGGASELLIASWLGLTGLVKLLLARGKVDIESKDAIYGQTSLFCAAKNGCKAVGKLLFGTGKVDINSKDTKHRQTPLSWAAKEGHEAVVKLLLATGKADVDSRRNSLSLAAKNGHEAVVKLLLCTGKVNADSTGTESGRTPLSWAAENGHEAVVKLLLATGKVDVNFTIFGLESTAFSFNGTVLKLLIATQKGKEDDKSIRAVNGLTPLALAAFNGHEAVVKLLLATGKVDVNSKDIEYGVTPLALAALDGREAVVKLLLATGKVDINSKNTESGRTPLSWAAENGHEVVVKLLLATGKVDVNSKDTEYGMTPLALAALNGHEAVVKLLLATGKVDVNSKDTEYGMTPLALAALNGHEAVVKLLLATGKVEVDSKDPKYGVTPLALAALDGHEAVVKLLLATEKVDINSKDIESGRTPLSWAAENGHEAVVKLLLATGKVDVNSKDIEYGMTPLALAALNGHEAVVKLLLATGKVDVNS</sequence>
<protein>
    <submittedName>
        <fullName evidence="7">Ankyrin repeat domain-containing protein 50</fullName>
    </submittedName>
</protein>
<name>A0A401L7S4_ASPAW</name>
<dbReference type="AlphaFoldDB" id="A0A401L7S4"/>
<dbReference type="STRING" id="105351.A0A401L7S4"/>
<dbReference type="PROSITE" id="PS50297">
    <property type="entry name" value="ANK_REP_REGION"/>
    <property type="match status" value="10"/>
</dbReference>
<feature type="repeat" description="ANK" evidence="3">
    <location>
        <begin position="738"/>
        <end position="762"/>
    </location>
</feature>
<reference evidence="7 8" key="1">
    <citation type="submission" date="2016-09" db="EMBL/GenBank/DDBJ databases">
        <title>Aspergillus awamori IFM 58123T.</title>
        <authorList>
            <person name="Kusuya Y."/>
            <person name="Shimizu M."/>
            <person name="Takahashi H."/>
            <person name="Yaguchi T."/>
        </authorList>
    </citation>
    <scope>NUCLEOTIDE SEQUENCE [LARGE SCALE GENOMIC DNA]</scope>
    <source>
        <strain evidence="7 8">IFM 58123</strain>
    </source>
</reference>
<dbReference type="SUPFAM" id="SSF52540">
    <property type="entry name" value="P-loop containing nucleoside triphosphate hydrolases"/>
    <property type="match status" value="1"/>
</dbReference>
<feature type="repeat" description="ANK" evidence="3">
    <location>
        <begin position="773"/>
        <end position="797"/>
    </location>
</feature>
<evidence type="ECO:0000259" key="5">
    <source>
        <dbReference type="Pfam" id="PF23239"/>
    </source>
</evidence>
<evidence type="ECO:0000259" key="6">
    <source>
        <dbReference type="Pfam" id="PF24883"/>
    </source>
</evidence>
<dbReference type="PROSITE" id="PS50088">
    <property type="entry name" value="ANK_REPEAT"/>
    <property type="match status" value="10"/>
</dbReference>
<feature type="domain" description="GPI inositol-deacylase winged helix" evidence="4">
    <location>
        <begin position="339"/>
        <end position="432"/>
    </location>
</feature>
<feature type="repeat" description="ANK" evidence="3">
    <location>
        <begin position="843"/>
        <end position="867"/>
    </location>
</feature>
<keyword evidence="8" id="KW-1185">Reference proteome</keyword>
<dbReference type="Pfam" id="PF12796">
    <property type="entry name" value="Ank_2"/>
    <property type="match status" value="3"/>
</dbReference>
<comment type="caution">
    <text evidence="7">The sequence shown here is derived from an EMBL/GenBank/DDBJ whole genome shotgun (WGS) entry which is preliminary data.</text>
</comment>
<evidence type="ECO:0000256" key="2">
    <source>
        <dbReference type="ARBA" id="ARBA00023043"/>
    </source>
</evidence>
<keyword evidence="2 3" id="KW-0040">ANK repeat</keyword>
<feature type="repeat" description="ANK" evidence="3">
    <location>
        <begin position="948"/>
        <end position="972"/>
    </location>
</feature>
<dbReference type="Pfam" id="PF22939">
    <property type="entry name" value="WHD_GPIID"/>
    <property type="match status" value="1"/>
</dbReference>
<dbReference type="Gene3D" id="1.25.40.20">
    <property type="entry name" value="Ankyrin repeat-containing domain"/>
    <property type="match status" value="6"/>
</dbReference>
<evidence type="ECO:0000256" key="1">
    <source>
        <dbReference type="ARBA" id="ARBA00022737"/>
    </source>
</evidence>
<dbReference type="Pfam" id="PF13637">
    <property type="entry name" value="Ank_4"/>
    <property type="match status" value="2"/>
</dbReference>
<dbReference type="EMBL" id="BDHI01000029">
    <property type="protein sequence ID" value="GCB27623.1"/>
    <property type="molecule type" value="Genomic_DNA"/>
</dbReference>
<feature type="repeat" description="ANK" evidence="3">
    <location>
        <begin position="808"/>
        <end position="832"/>
    </location>
</feature>
<accession>A0A401L7S4</accession>
<dbReference type="Pfam" id="PF00023">
    <property type="entry name" value="Ank"/>
    <property type="match status" value="1"/>
</dbReference>
<keyword evidence="1" id="KW-0677">Repeat</keyword>
<feature type="repeat" description="ANK" evidence="3">
    <location>
        <begin position="606"/>
        <end position="630"/>
    </location>
</feature>
<evidence type="ECO:0000256" key="3">
    <source>
        <dbReference type="PROSITE-ProRule" id="PRU00023"/>
    </source>
</evidence>
<organism evidence="7 8">
    <name type="scientific">Aspergillus awamori</name>
    <name type="common">Black koji mold</name>
    <dbReference type="NCBI Taxonomy" id="105351"/>
    <lineage>
        <taxon>Eukaryota</taxon>
        <taxon>Fungi</taxon>
        <taxon>Dikarya</taxon>
        <taxon>Ascomycota</taxon>
        <taxon>Pezizomycotina</taxon>
        <taxon>Eurotiomycetes</taxon>
        <taxon>Eurotiomycetidae</taxon>
        <taxon>Eurotiales</taxon>
        <taxon>Aspergillaceae</taxon>
        <taxon>Aspergillus</taxon>
    </lineage>
</organism>
<dbReference type="InterPro" id="IPR036770">
    <property type="entry name" value="Ankyrin_rpt-contain_sf"/>
</dbReference>
<feature type="repeat" description="ANK" evidence="3">
    <location>
        <begin position="671"/>
        <end position="695"/>
    </location>
</feature>
<dbReference type="InterPro" id="IPR054471">
    <property type="entry name" value="GPIID_WHD"/>
</dbReference>
<dbReference type="InterPro" id="IPR056884">
    <property type="entry name" value="NPHP3-like_N"/>
</dbReference>
<dbReference type="Pfam" id="PF23239">
    <property type="entry name" value="DUF7069"/>
    <property type="match status" value="1"/>
</dbReference>
<dbReference type="PANTHER" id="PTHR24123:SF33">
    <property type="entry name" value="PROTEIN HOS4"/>
    <property type="match status" value="1"/>
</dbReference>
<evidence type="ECO:0000259" key="4">
    <source>
        <dbReference type="Pfam" id="PF22939"/>
    </source>
</evidence>
<dbReference type="InterPro" id="IPR055497">
    <property type="entry name" value="DUF7069"/>
</dbReference>
<dbReference type="Pfam" id="PF24883">
    <property type="entry name" value="NPHP3_N"/>
    <property type="match status" value="1"/>
</dbReference>
<dbReference type="InterPro" id="IPR051165">
    <property type="entry name" value="Multifunctional_ANK_Repeat"/>
</dbReference>
<feature type="domain" description="DUF7069" evidence="5">
    <location>
        <begin position="261"/>
        <end position="314"/>
    </location>
</feature>
<proteinExistence type="predicted"/>
<gene>
    <name evidence="7" type="ORF">AAWM_10508</name>
</gene>
<dbReference type="PANTHER" id="PTHR24123">
    <property type="entry name" value="ANKYRIN REPEAT-CONTAINING"/>
    <property type="match status" value="1"/>
</dbReference>
<dbReference type="Gene3D" id="3.40.50.300">
    <property type="entry name" value="P-loop containing nucleotide triphosphate hydrolases"/>
    <property type="match status" value="1"/>
</dbReference>
<feature type="domain" description="Nephrocystin 3-like N-terminal" evidence="6">
    <location>
        <begin position="61"/>
        <end position="229"/>
    </location>
</feature>
<feature type="repeat" description="ANK" evidence="3">
    <location>
        <begin position="878"/>
        <end position="902"/>
    </location>
</feature>
<feature type="repeat" description="ANK" evidence="3">
    <location>
        <begin position="983"/>
        <end position="1007"/>
    </location>
</feature>
<dbReference type="SUPFAM" id="SSF48403">
    <property type="entry name" value="Ankyrin repeat"/>
    <property type="match status" value="2"/>
</dbReference>
<dbReference type="Proteomes" id="UP000286921">
    <property type="component" value="Unassembled WGS sequence"/>
</dbReference>
<dbReference type="InterPro" id="IPR002110">
    <property type="entry name" value="Ankyrin_rpt"/>
</dbReference>
<dbReference type="SMART" id="SM00248">
    <property type="entry name" value="ANK"/>
    <property type="match status" value="13"/>
</dbReference>